<evidence type="ECO:0000256" key="5">
    <source>
        <dbReference type="ARBA" id="ARBA00022519"/>
    </source>
</evidence>
<evidence type="ECO:0000256" key="10">
    <source>
        <dbReference type="SAM" id="MobiDB-lite"/>
    </source>
</evidence>
<comment type="similarity">
    <text evidence="2">Belongs to the TonB family.</text>
</comment>
<dbReference type="OrthoDB" id="1488726at2"/>
<evidence type="ECO:0000256" key="3">
    <source>
        <dbReference type="ARBA" id="ARBA00022448"/>
    </source>
</evidence>
<evidence type="ECO:0000256" key="6">
    <source>
        <dbReference type="ARBA" id="ARBA00022692"/>
    </source>
</evidence>
<evidence type="ECO:0000256" key="9">
    <source>
        <dbReference type="ARBA" id="ARBA00023136"/>
    </source>
</evidence>
<proteinExistence type="inferred from homology"/>
<gene>
    <name evidence="12" type="ORF">D0T11_06980</name>
</gene>
<evidence type="ECO:0000256" key="2">
    <source>
        <dbReference type="ARBA" id="ARBA00006555"/>
    </source>
</evidence>
<keyword evidence="5" id="KW-0997">Cell inner membrane</keyword>
<keyword evidence="9" id="KW-0472">Membrane</keyword>
<dbReference type="EMBL" id="QYCN01000008">
    <property type="protein sequence ID" value="RIY11545.1"/>
    <property type="molecule type" value="Genomic_DNA"/>
</dbReference>
<evidence type="ECO:0000259" key="11">
    <source>
        <dbReference type="PROSITE" id="PS52015"/>
    </source>
</evidence>
<feature type="domain" description="TonB C-terminal" evidence="11">
    <location>
        <begin position="261"/>
        <end position="358"/>
    </location>
</feature>
<keyword evidence="8" id="KW-1133">Transmembrane helix</keyword>
<feature type="region of interest" description="Disordered" evidence="10">
    <location>
        <begin position="354"/>
        <end position="376"/>
    </location>
</feature>
<keyword evidence="6" id="KW-0812">Transmembrane</keyword>
<dbReference type="PANTHER" id="PTHR33446">
    <property type="entry name" value="PROTEIN TONB-RELATED"/>
    <property type="match status" value="1"/>
</dbReference>
<accession>A0A418R295</accession>
<reference evidence="12 13" key="1">
    <citation type="submission" date="2019-01" db="EMBL/GenBank/DDBJ databases">
        <title>Hymenobacter humicola sp. nov., isolated from soils in Antarctica.</title>
        <authorList>
            <person name="Sedlacek I."/>
            <person name="Holochova P."/>
            <person name="Kralova S."/>
            <person name="Pantucek R."/>
            <person name="Stankova E."/>
            <person name="Vrbovska V."/>
            <person name="Kristofova L."/>
            <person name="Svec P."/>
            <person name="Busse H.-J."/>
        </authorList>
    </citation>
    <scope>NUCLEOTIDE SEQUENCE [LARGE SCALE GENOMIC DNA]</scope>
    <source>
        <strain evidence="12 13">CCM 8852</strain>
    </source>
</reference>
<feature type="compositionally biased region" description="Acidic residues" evidence="10">
    <location>
        <begin position="367"/>
        <end position="376"/>
    </location>
</feature>
<keyword evidence="3" id="KW-0813">Transport</keyword>
<dbReference type="SUPFAM" id="SSF74653">
    <property type="entry name" value="TolA/TonB C-terminal domain"/>
    <property type="match status" value="1"/>
</dbReference>
<dbReference type="InterPro" id="IPR006260">
    <property type="entry name" value="TonB/TolA_C"/>
</dbReference>
<evidence type="ECO:0000256" key="1">
    <source>
        <dbReference type="ARBA" id="ARBA00004383"/>
    </source>
</evidence>
<evidence type="ECO:0000313" key="12">
    <source>
        <dbReference type="EMBL" id="RIY11545.1"/>
    </source>
</evidence>
<keyword evidence="7" id="KW-0653">Protein transport</keyword>
<dbReference type="InterPro" id="IPR037682">
    <property type="entry name" value="TonB_C"/>
</dbReference>
<dbReference type="Proteomes" id="UP000284250">
    <property type="component" value="Unassembled WGS sequence"/>
</dbReference>
<evidence type="ECO:0000256" key="7">
    <source>
        <dbReference type="ARBA" id="ARBA00022927"/>
    </source>
</evidence>
<evidence type="ECO:0000256" key="8">
    <source>
        <dbReference type="ARBA" id="ARBA00022989"/>
    </source>
</evidence>
<comment type="caution">
    <text evidence="12">The sequence shown here is derived from an EMBL/GenBank/DDBJ whole genome shotgun (WGS) entry which is preliminary data.</text>
</comment>
<comment type="subcellular location">
    <subcellularLocation>
        <location evidence="1">Cell inner membrane</location>
        <topology evidence="1">Single-pass membrane protein</topology>
        <orientation evidence="1">Periplasmic side</orientation>
    </subcellularLocation>
</comment>
<dbReference type="GO" id="GO:0015031">
    <property type="term" value="P:protein transport"/>
    <property type="evidence" value="ECO:0007669"/>
    <property type="project" value="UniProtKB-KW"/>
</dbReference>
<organism evidence="12 13">
    <name type="scientific">Hymenobacter rubripertinctus</name>
    <dbReference type="NCBI Taxonomy" id="2029981"/>
    <lineage>
        <taxon>Bacteria</taxon>
        <taxon>Pseudomonadati</taxon>
        <taxon>Bacteroidota</taxon>
        <taxon>Cytophagia</taxon>
        <taxon>Cytophagales</taxon>
        <taxon>Hymenobacteraceae</taxon>
        <taxon>Hymenobacter</taxon>
    </lineage>
</organism>
<dbReference type="GO" id="GO:0055085">
    <property type="term" value="P:transmembrane transport"/>
    <property type="evidence" value="ECO:0007669"/>
    <property type="project" value="InterPro"/>
</dbReference>
<dbReference type="AlphaFoldDB" id="A0A418R295"/>
<keyword evidence="4" id="KW-1003">Cell membrane</keyword>
<dbReference type="NCBIfam" id="TIGR01352">
    <property type="entry name" value="tonB_Cterm"/>
    <property type="match status" value="1"/>
</dbReference>
<dbReference type="InterPro" id="IPR051045">
    <property type="entry name" value="TonB-dependent_transducer"/>
</dbReference>
<dbReference type="Pfam" id="PF03544">
    <property type="entry name" value="TonB_C"/>
    <property type="match status" value="1"/>
</dbReference>
<protein>
    <submittedName>
        <fullName evidence="12">Energy transducer TonB</fullName>
    </submittedName>
</protein>
<dbReference type="PROSITE" id="PS52015">
    <property type="entry name" value="TONB_CTD"/>
    <property type="match status" value="1"/>
</dbReference>
<dbReference type="PANTHER" id="PTHR33446:SF2">
    <property type="entry name" value="PROTEIN TONB"/>
    <property type="match status" value="1"/>
</dbReference>
<evidence type="ECO:0000256" key="4">
    <source>
        <dbReference type="ARBA" id="ARBA00022475"/>
    </source>
</evidence>
<dbReference type="Gene3D" id="3.30.1150.10">
    <property type="match status" value="1"/>
</dbReference>
<dbReference type="GO" id="GO:0031992">
    <property type="term" value="F:energy transducer activity"/>
    <property type="evidence" value="ECO:0007669"/>
    <property type="project" value="TreeGrafter"/>
</dbReference>
<evidence type="ECO:0000313" key="13">
    <source>
        <dbReference type="Proteomes" id="UP000284250"/>
    </source>
</evidence>
<sequence>MRISAITSVLPRFPMSIRFPSRWLPVLLSGGLLTACQQERPAQPPTPAPTAPALADTLAYDSLDTPLANAPVKRDWHRVEKPTSRRAPLVVYKRSMRPPASATGTPPAEPRLQDLTLQPSEYFEIDPTKAAEVRGQQGTVVRIPANALVNSRQQAVTGAVWVELKECYSGSSMLLSNLLTETAAGAPLELSAAVLVRATANGQQLGLAKGRGFQLELAGRARNTPLFYGQASGSGAMVRWAEGEAAPAVSEQILTTAQRMPRYGQGPADINKLIRYPRQAQENHTEGLVFASFVVDESGRVVQPRIVRGLGDGCDDEVLRVLRQTSGHWTPGQQDGHFVKVKLVLPIRFRFQPGAATAPEPAPDSPAGEDEASEPDELAAAPNALRPTRLGWLAAGRPWQGAAAPLFVPAFGTSSQTAVRVLVPGRRIVLAANAQAGGYQFMAVPAGSTVIGMRYENGMPLLARQAPLPGVVPDTLRFAEISLADLETVLGRLD</sequence>
<dbReference type="GO" id="GO:0098797">
    <property type="term" value="C:plasma membrane protein complex"/>
    <property type="evidence" value="ECO:0007669"/>
    <property type="project" value="TreeGrafter"/>
</dbReference>
<keyword evidence="13" id="KW-1185">Reference proteome</keyword>
<name>A0A418R295_9BACT</name>